<feature type="region of interest" description="Disordered" evidence="1">
    <location>
        <begin position="96"/>
        <end position="141"/>
    </location>
</feature>
<keyword evidence="3" id="KW-1185">Reference proteome</keyword>
<dbReference type="HOGENOM" id="CLU_1826712_0_0_1"/>
<evidence type="ECO:0000256" key="1">
    <source>
        <dbReference type="SAM" id="MobiDB-lite"/>
    </source>
</evidence>
<dbReference type="AlphaFoldDB" id="A0A0C3QP92"/>
<proteinExistence type="predicted"/>
<dbReference type="Proteomes" id="UP000054248">
    <property type="component" value="Unassembled WGS sequence"/>
</dbReference>
<gene>
    <name evidence="2" type="ORF">M407DRAFT_159911</name>
</gene>
<protein>
    <submittedName>
        <fullName evidence="2">Uncharacterized protein</fullName>
    </submittedName>
</protein>
<name>A0A0C3QP92_9AGAM</name>
<dbReference type="OrthoDB" id="10589327at2759"/>
<reference evidence="3" key="2">
    <citation type="submission" date="2015-01" db="EMBL/GenBank/DDBJ databases">
        <title>Evolutionary Origins and Diversification of the Mycorrhizal Mutualists.</title>
        <authorList>
            <consortium name="DOE Joint Genome Institute"/>
            <consortium name="Mycorrhizal Genomics Consortium"/>
            <person name="Kohler A."/>
            <person name="Kuo A."/>
            <person name="Nagy L.G."/>
            <person name="Floudas D."/>
            <person name="Copeland A."/>
            <person name="Barry K.W."/>
            <person name="Cichocki N."/>
            <person name="Veneault-Fourrey C."/>
            <person name="LaButti K."/>
            <person name="Lindquist E.A."/>
            <person name="Lipzen A."/>
            <person name="Lundell T."/>
            <person name="Morin E."/>
            <person name="Murat C."/>
            <person name="Riley R."/>
            <person name="Ohm R."/>
            <person name="Sun H."/>
            <person name="Tunlid A."/>
            <person name="Henrissat B."/>
            <person name="Grigoriev I.V."/>
            <person name="Hibbett D.S."/>
            <person name="Martin F."/>
        </authorList>
    </citation>
    <scope>NUCLEOTIDE SEQUENCE [LARGE SCALE GENOMIC DNA]</scope>
    <source>
        <strain evidence="3">MUT 4182</strain>
    </source>
</reference>
<evidence type="ECO:0000313" key="2">
    <source>
        <dbReference type="EMBL" id="KIO30051.1"/>
    </source>
</evidence>
<sequence>MSGKSGKRNGHNGSGSIFRISPTSCCMATRSISLTRTPSQRGSCTQTQSKMWCDTKYAIGSDWLNEILKRLKPSMTPAELGSPVLRLLPLQRPWEVREERRKTGSIASRSNQKRPRFSIGDHLPSSQRSSVVGIKREPEEN</sequence>
<organism evidence="2 3">
    <name type="scientific">Tulasnella calospora MUT 4182</name>
    <dbReference type="NCBI Taxonomy" id="1051891"/>
    <lineage>
        <taxon>Eukaryota</taxon>
        <taxon>Fungi</taxon>
        <taxon>Dikarya</taxon>
        <taxon>Basidiomycota</taxon>
        <taxon>Agaricomycotina</taxon>
        <taxon>Agaricomycetes</taxon>
        <taxon>Cantharellales</taxon>
        <taxon>Tulasnellaceae</taxon>
        <taxon>Tulasnella</taxon>
    </lineage>
</organism>
<evidence type="ECO:0000313" key="3">
    <source>
        <dbReference type="Proteomes" id="UP000054248"/>
    </source>
</evidence>
<reference evidence="2 3" key="1">
    <citation type="submission" date="2014-04" db="EMBL/GenBank/DDBJ databases">
        <authorList>
            <consortium name="DOE Joint Genome Institute"/>
            <person name="Kuo A."/>
            <person name="Girlanda M."/>
            <person name="Perotto S."/>
            <person name="Kohler A."/>
            <person name="Nagy L.G."/>
            <person name="Floudas D."/>
            <person name="Copeland A."/>
            <person name="Barry K.W."/>
            <person name="Cichocki N."/>
            <person name="Veneault-Fourrey C."/>
            <person name="LaButti K."/>
            <person name="Lindquist E.A."/>
            <person name="Lipzen A."/>
            <person name="Lundell T."/>
            <person name="Morin E."/>
            <person name="Murat C."/>
            <person name="Sun H."/>
            <person name="Tunlid A."/>
            <person name="Henrissat B."/>
            <person name="Grigoriev I.V."/>
            <person name="Hibbett D.S."/>
            <person name="Martin F."/>
            <person name="Nordberg H.P."/>
            <person name="Cantor M.N."/>
            <person name="Hua S.X."/>
        </authorList>
    </citation>
    <scope>NUCLEOTIDE SEQUENCE [LARGE SCALE GENOMIC DNA]</scope>
    <source>
        <strain evidence="2 3">MUT 4182</strain>
    </source>
</reference>
<accession>A0A0C3QP92</accession>
<dbReference type="EMBL" id="KN822976">
    <property type="protein sequence ID" value="KIO30051.1"/>
    <property type="molecule type" value="Genomic_DNA"/>
</dbReference>